<accession>A0A448P1Z4</accession>
<keyword evidence="4" id="KW-1185">Reference proteome</keyword>
<dbReference type="PANTHER" id="PTHR37938:SF1">
    <property type="entry name" value="BLL0215 PROTEIN"/>
    <property type="match status" value="1"/>
</dbReference>
<evidence type="ECO:0000256" key="1">
    <source>
        <dbReference type="SAM" id="Phobius"/>
    </source>
</evidence>
<feature type="transmembrane region" description="Helical" evidence="1">
    <location>
        <begin position="59"/>
        <end position="77"/>
    </location>
</feature>
<dbReference type="STRING" id="1122997.GCA_000425285_01260"/>
<name>A0A448P1Z4_9ACTN</name>
<dbReference type="InterPro" id="IPR005182">
    <property type="entry name" value="YdbS-like_PH"/>
</dbReference>
<dbReference type="PANTHER" id="PTHR37938">
    <property type="entry name" value="BLL0215 PROTEIN"/>
    <property type="match status" value="1"/>
</dbReference>
<sequence>MAHTGVMVLSRKLLSDQEQVLLHMRTHVKALIAPTVLLIIVVAAAGLGLGLMPSQWTPWGSWAVVGLAVVLVVLGTVRPWLNWLTTTYTVTDRRIITRRGILQRSGHDIPLHRINDVSYERGLVDRMLGCGTLVLSTAAEDPVTLPDVPHVEQVHVQVADALFASHRPDPRSPSTPQDYDR</sequence>
<gene>
    <name evidence="3" type="ORF">NCTC13652_02452</name>
</gene>
<protein>
    <submittedName>
        <fullName evidence="3">Bacterial membrane flanked domain</fullName>
    </submittedName>
</protein>
<feature type="domain" description="YdbS-like PH" evidence="2">
    <location>
        <begin position="83"/>
        <end position="154"/>
    </location>
</feature>
<feature type="transmembrane region" description="Helical" evidence="1">
    <location>
        <begin position="31"/>
        <end position="53"/>
    </location>
</feature>
<reference evidence="3 4" key="1">
    <citation type="submission" date="2018-12" db="EMBL/GenBank/DDBJ databases">
        <authorList>
            <consortium name="Pathogen Informatics"/>
        </authorList>
    </citation>
    <scope>NUCLEOTIDE SEQUENCE [LARGE SCALE GENOMIC DNA]</scope>
    <source>
        <strain evidence="3 4">NCTC13652</strain>
    </source>
</reference>
<evidence type="ECO:0000259" key="2">
    <source>
        <dbReference type="Pfam" id="PF03703"/>
    </source>
</evidence>
<dbReference type="Proteomes" id="UP000277858">
    <property type="component" value="Chromosome"/>
</dbReference>
<dbReference type="EMBL" id="LR134473">
    <property type="protein sequence ID" value="VEI04227.1"/>
    <property type="molecule type" value="Genomic_DNA"/>
</dbReference>
<keyword evidence="1" id="KW-1133">Transmembrane helix</keyword>
<proteinExistence type="predicted"/>
<evidence type="ECO:0000313" key="4">
    <source>
        <dbReference type="Proteomes" id="UP000277858"/>
    </source>
</evidence>
<organism evidence="3 4">
    <name type="scientific">Acidipropionibacterium jensenii</name>
    <dbReference type="NCBI Taxonomy" id="1749"/>
    <lineage>
        <taxon>Bacteria</taxon>
        <taxon>Bacillati</taxon>
        <taxon>Actinomycetota</taxon>
        <taxon>Actinomycetes</taxon>
        <taxon>Propionibacteriales</taxon>
        <taxon>Propionibacteriaceae</taxon>
        <taxon>Acidipropionibacterium</taxon>
    </lineage>
</organism>
<evidence type="ECO:0000313" key="3">
    <source>
        <dbReference type="EMBL" id="VEI04227.1"/>
    </source>
</evidence>
<dbReference type="Pfam" id="PF03703">
    <property type="entry name" value="bPH_2"/>
    <property type="match status" value="1"/>
</dbReference>
<keyword evidence="1" id="KW-0472">Membrane</keyword>
<dbReference type="AlphaFoldDB" id="A0A448P1Z4"/>
<keyword evidence="1" id="KW-0812">Transmembrane</keyword>